<keyword evidence="2 4" id="KW-0479">Metal-binding</keyword>
<dbReference type="GO" id="GO:0046872">
    <property type="term" value="F:metal ion binding"/>
    <property type="evidence" value="ECO:0007669"/>
    <property type="project" value="UniProtKB-KW"/>
</dbReference>
<name>L7VVY0_9BACT</name>
<evidence type="ECO:0000256" key="2">
    <source>
        <dbReference type="ARBA" id="ARBA00022723"/>
    </source>
</evidence>
<dbReference type="InterPro" id="IPR009056">
    <property type="entry name" value="Cyt_c-like_dom"/>
</dbReference>
<evidence type="ECO:0000256" key="1">
    <source>
        <dbReference type="ARBA" id="ARBA00022617"/>
    </source>
</evidence>
<dbReference type="PROSITE" id="PS51007">
    <property type="entry name" value="CYTC"/>
    <property type="match status" value="1"/>
</dbReference>
<dbReference type="GO" id="GO:0009055">
    <property type="term" value="F:electron transfer activity"/>
    <property type="evidence" value="ECO:0007669"/>
    <property type="project" value="InterPro"/>
</dbReference>
<keyword evidence="1 4" id="KW-0349">Heme</keyword>
<dbReference type="GO" id="GO:0020037">
    <property type="term" value="F:heme binding"/>
    <property type="evidence" value="ECO:0007669"/>
    <property type="project" value="InterPro"/>
</dbReference>
<protein>
    <submittedName>
        <fullName evidence="6">Di-heme cytochrome c (Class I)</fullName>
    </submittedName>
</protein>
<proteinExistence type="predicted"/>
<keyword evidence="3 4" id="KW-0408">Iron</keyword>
<evidence type="ECO:0000259" key="5">
    <source>
        <dbReference type="PROSITE" id="PS51007"/>
    </source>
</evidence>
<dbReference type="InterPro" id="IPR036909">
    <property type="entry name" value="Cyt_c-like_dom_sf"/>
</dbReference>
<evidence type="ECO:0000256" key="4">
    <source>
        <dbReference type="PROSITE-ProRule" id="PRU00433"/>
    </source>
</evidence>
<organism evidence="6">
    <name type="scientific">uncultured bacterium A1Q1_fos_1880</name>
    <dbReference type="NCBI Taxonomy" id="1256556"/>
    <lineage>
        <taxon>Bacteria</taxon>
        <taxon>environmental samples</taxon>
    </lineage>
</organism>
<dbReference type="Gene3D" id="1.10.760.10">
    <property type="entry name" value="Cytochrome c-like domain"/>
    <property type="match status" value="1"/>
</dbReference>
<dbReference type="EMBL" id="JX649874">
    <property type="protein sequence ID" value="AGC71486.1"/>
    <property type="molecule type" value="Genomic_DNA"/>
</dbReference>
<reference evidence="6" key="1">
    <citation type="submission" date="2012-09" db="EMBL/GenBank/DDBJ databases">
        <title>Metagenomic Characterization of a Microbial Community in Wastewater Detects High Levels of Antibiotic Resistance.</title>
        <authorList>
            <person name="Abrams M."/>
            <person name="Caldwell A."/>
            <person name="Vandaei E."/>
            <person name="Lee W."/>
            <person name="Perrott J."/>
            <person name="Khan S.Y."/>
            <person name="Ta J."/>
            <person name="Romero D."/>
            <person name="Nguyen V."/>
            <person name="Pourmand N."/>
            <person name="Ouverney C.C."/>
        </authorList>
    </citation>
    <scope>NUCLEOTIDE SEQUENCE</scope>
</reference>
<evidence type="ECO:0000313" key="6">
    <source>
        <dbReference type="EMBL" id="AGC71486.1"/>
    </source>
</evidence>
<sequence>MTGISQMPVRLRHDRRYRNLGVTSMKKPYRRYGTDKLSWWLSLVVLLSLLGCAPPTPTPVTIQPIPAGDPAAGVVAFQSYGCHTCHVIPGVRNANSLAGPPLTAWAERSYIAGKLANEPVHLIEWLRFPQRVEPGTAMPDMGVTAEDAGHMAAYLYTLRSNRTWYEQTVHWLRLDQWGLSQ</sequence>
<dbReference type="AlphaFoldDB" id="L7VVY0"/>
<dbReference type="SUPFAM" id="SSF46626">
    <property type="entry name" value="Cytochrome c"/>
    <property type="match status" value="1"/>
</dbReference>
<feature type="domain" description="Cytochrome c" evidence="5">
    <location>
        <begin position="68"/>
        <end position="159"/>
    </location>
</feature>
<accession>L7VVY0</accession>
<evidence type="ECO:0000256" key="3">
    <source>
        <dbReference type="ARBA" id="ARBA00023004"/>
    </source>
</evidence>